<gene>
    <name evidence="2" type="ORF">SAMN05421771_0255</name>
</gene>
<dbReference type="STRING" id="474950.SAMN05421771_0255"/>
<dbReference type="Proteomes" id="UP000199024">
    <property type="component" value="Unassembled WGS sequence"/>
</dbReference>
<name>A0A1I6L4L1_9BACT</name>
<protein>
    <submittedName>
        <fullName evidence="2">Phospholipase C</fullName>
    </submittedName>
</protein>
<proteinExistence type="predicted"/>
<dbReference type="RefSeq" id="WP_245781620.1">
    <property type="nucleotide sequence ID" value="NZ_FOZL01000001.1"/>
</dbReference>
<evidence type="ECO:0000256" key="1">
    <source>
        <dbReference type="ARBA" id="ARBA00022801"/>
    </source>
</evidence>
<dbReference type="Pfam" id="PF04185">
    <property type="entry name" value="Phosphoesterase"/>
    <property type="match status" value="1"/>
</dbReference>
<dbReference type="CDD" id="cd16013">
    <property type="entry name" value="AcpA"/>
    <property type="match status" value="1"/>
</dbReference>
<reference evidence="2 3" key="1">
    <citation type="submission" date="2016-10" db="EMBL/GenBank/DDBJ databases">
        <authorList>
            <person name="de Groot N.N."/>
        </authorList>
    </citation>
    <scope>NUCLEOTIDE SEQUENCE [LARGE SCALE GENOMIC DNA]</scope>
    <source>
        <strain evidence="2 3">DSM 21001</strain>
    </source>
</reference>
<accession>A0A1I6L4L1</accession>
<dbReference type="EMBL" id="FOZL01000001">
    <property type="protein sequence ID" value="SFR98423.1"/>
    <property type="molecule type" value="Genomic_DNA"/>
</dbReference>
<dbReference type="PANTHER" id="PTHR31956:SF1">
    <property type="entry name" value="NON-SPECIFIC PHOSPHOLIPASE C1"/>
    <property type="match status" value="1"/>
</dbReference>
<sequence>MLRCLFGAGLAGVCLLSAGCGPTAGVEVMVQPHLAFDPISPHAYGDAPLAVNATSLSPAPIAYSLVSGPGTLSGKTVTLTSAGTVVLSATQPATATYAGATAQISFDVARAGNALLFMPIGPHTYGDRSFVLVATSTSASTGPITYQVMAGPGVVSGNRLTLQGAGTIVVRATQAADPNYVAATVDTSVSVAKAASVFDFAFVPTHTFGDAPFAVNAASDSSGAVTYALVSGPASVSGNIVTLTGAGRVTLSASQASDANYLAGTATAAFSVARAPNSVTFDAIPAHAFGDAPFTVSATSSSRSSSPVTYQLVSGPATLAGQTVTLTGAGSVVLSASQAIDTNYAAATAETTLPIARATNSLILSPIPDQVFSNPPPTVTLAATSSTSSTSVITYAVVSGPGTVSGSVLTISGAGQMTVRATQASDANYRAATAQTSFQVTNANHLLTFDGIASHTFGDPPFTVTASSGATTPIVYSVVSGPATISGRVVTLTGAGSVVLRADQAADANYSAQTAQSSFAVAKGSATLAFVPVTGVIDGDPPFAVSATSKSTGAVTYSLVSGPATLSGDRVTVTGAGTVTLAARQASDANYAVSTAQTTFTVAAPNTSATGLIEHVVVIFQENVSFDHYFATYPNATNPAGEPLFTALPNTPAVDGLSPRLLTRNPNAANIRNGAGAINPFRLDPANAATADQDHNYQAEQMAFNGGAMDLFPLSVGAADGPALATNGPAATTGLTMGYFDGNTVTGLWNYAQHFALSDHFFATNFGPSTPGAINLVSGQTNGVVNDGNAQGGMLPDGYGGSSIIGDPDPFNDICSNVGAGVVHMIGRNIGDLMNSAGISWGFFTDGFDPTLVNPNGTTGCRRSHHSTITGRTTADYIPHHQPFQYYASTANPTHARPVSTSLIGKAGDGGTAHQYDLHDFFDALAAGNFPTVSYLKAPAYQDGHAGYSDPLDEQAFIVSVLNTIQKTPQWSKTVVLIAYDDSDGWYDHEFKIVNGSAGAGDAFTSKGFCADGTTALPGVASATLHAQGRCGYGPRLPFLVVSPWAKPNYVDSNVLDQTSIMRFIEDTFLNGQRVGQGSFDTIAAPINPLLDLRRSTPQNMHTVLLDPVTGVVTSVN</sequence>
<evidence type="ECO:0000313" key="2">
    <source>
        <dbReference type="EMBL" id="SFR98423.1"/>
    </source>
</evidence>
<keyword evidence="1" id="KW-0378">Hydrolase</keyword>
<keyword evidence="3" id="KW-1185">Reference proteome</keyword>
<organism evidence="2 3">
    <name type="scientific">Granulicella pectinivorans</name>
    <dbReference type="NCBI Taxonomy" id="474950"/>
    <lineage>
        <taxon>Bacteria</taxon>
        <taxon>Pseudomonadati</taxon>
        <taxon>Acidobacteriota</taxon>
        <taxon>Terriglobia</taxon>
        <taxon>Terriglobales</taxon>
        <taxon>Acidobacteriaceae</taxon>
        <taxon>Granulicella</taxon>
    </lineage>
</organism>
<dbReference type="InterPro" id="IPR007312">
    <property type="entry name" value="Phosphoesterase"/>
</dbReference>
<dbReference type="GO" id="GO:0042578">
    <property type="term" value="F:phosphoric ester hydrolase activity"/>
    <property type="evidence" value="ECO:0007669"/>
    <property type="project" value="UniProtKB-ARBA"/>
</dbReference>
<dbReference type="PANTHER" id="PTHR31956">
    <property type="entry name" value="NON-SPECIFIC PHOSPHOLIPASE C4-RELATED"/>
    <property type="match status" value="1"/>
</dbReference>
<dbReference type="Gene3D" id="3.40.720.10">
    <property type="entry name" value="Alkaline Phosphatase, subunit A"/>
    <property type="match status" value="2"/>
</dbReference>
<dbReference type="PROSITE" id="PS51257">
    <property type="entry name" value="PROKAR_LIPOPROTEIN"/>
    <property type="match status" value="1"/>
</dbReference>
<dbReference type="AlphaFoldDB" id="A0A1I6L4L1"/>
<dbReference type="InterPro" id="IPR017850">
    <property type="entry name" value="Alkaline_phosphatase_core_sf"/>
</dbReference>
<evidence type="ECO:0000313" key="3">
    <source>
        <dbReference type="Proteomes" id="UP000199024"/>
    </source>
</evidence>